<reference evidence="2 3" key="1">
    <citation type="submission" date="2019-05" db="EMBL/GenBank/DDBJ databases">
        <title>Another draft genome of Portunus trituberculatus and its Hox gene families provides insights of decapod evolution.</title>
        <authorList>
            <person name="Jeong J.-H."/>
            <person name="Song I."/>
            <person name="Kim S."/>
            <person name="Choi T."/>
            <person name="Kim D."/>
            <person name="Ryu S."/>
            <person name="Kim W."/>
        </authorList>
    </citation>
    <scope>NUCLEOTIDE SEQUENCE [LARGE SCALE GENOMIC DNA]</scope>
    <source>
        <tissue evidence="2">Muscle</tissue>
    </source>
</reference>
<dbReference type="Proteomes" id="UP000324222">
    <property type="component" value="Unassembled WGS sequence"/>
</dbReference>
<keyword evidence="3" id="KW-1185">Reference proteome</keyword>
<comment type="caution">
    <text evidence="2">The sequence shown here is derived from an EMBL/GenBank/DDBJ whole genome shotgun (WGS) entry which is preliminary data.</text>
</comment>
<proteinExistence type="predicted"/>
<keyword evidence="1" id="KW-1133">Transmembrane helix</keyword>
<accession>A0A5B7GTG7</accession>
<evidence type="ECO:0000313" key="3">
    <source>
        <dbReference type="Proteomes" id="UP000324222"/>
    </source>
</evidence>
<organism evidence="2 3">
    <name type="scientific">Portunus trituberculatus</name>
    <name type="common">Swimming crab</name>
    <name type="synonym">Neptunus trituberculatus</name>
    <dbReference type="NCBI Taxonomy" id="210409"/>
    <lineage>
        <taxon>Eukaryota</taxon>
        <taxon>Metazoa</taxon>
        <taxon>Ecdysozoa</taxon>
        <taxon>Arthropoda</taxon>
        <taxon>Crustacea</taxon>
        <taxon>Multicrustacea</taxon>
        <taxon>Malacostraca</taxon>
        <taxon>Eumalacostraca</taxon>
        <taxon>Eucarida</taxon>
        <taxon>Decapoda</taxon>
        <taxon>Pleocyemata</taxon>
        <taxon>Brachyura</taxon>
        <taxon>Eubrachyura</taxon>
        <taxon>Portunoidea</taxon>
        <taxon>Portunidae</taxon>
        <taxon>Portuninae</taxon>
        <taxon>Portunus</taxon>
    </lineage>
</organism>
<feature type="transmembrane region" description="Helical" evidence="1">
    <location>
        <begin position="96"/>
        <end position="116"/>
    </location>
</feature>
<gene>
    <name evidence="2" type="ORF">E2C01_057630</name>
</gene>
<dbReference type="EMBL" id="VSRR010020927">
    <property type="protein sequence ID" value="MPC63531.1"/>
    <property type="molecule type" value="Genomic_DNA"/>
</dbReference>
<evidence type="ECO:0000313" key="2">
    <source>
        <dbReference type="EMBL" id="MPC63531.1"/>
    </source>
</evidence>
<protein>
    <submittedName>
        <fullName evidence="2">Uncharacterized protein</fullName>
    </submittedName>
</protein>
<keyword evidence="1" id="KW-0472">Membrane</keyword>
<dbReference type="AlphaFoldDB" id="A0A5B7GTG7"/>
<name>A0A5B7GTG7_PORTR</name>
<sequence length="121" mass="12563">MSCSSGRLSVVCGAVSALCGPIVVPGVLEKTWRGFEEGTVAVGEGGGSWDGVVLLGVVVLGKDWYGSVGGNGFVCMGELVRSKRVGGYGVKCVGKVVVVVWVGVGGRGVWLYLCYFRGRCR</sequence>
<evidence type="ECO:0000256" key="1">
    <source>
        <dbReference type="SAM" id="Phobius"/>
    </source>
</evidence>
<keyword evidence="1" id="KW-0812">Transmembrane</keyword>